<reference evidence="5" key="1">
    <citation type="submission" date="2018-12" db="EMBL/GenBank/DDBJ databases">
        <title>Complete genome sequence of an uncultured bacterium of the candidate phylum Bipolaricaulota.</title>
        <authorList>
            <person name="Kadnikov V.V."/>
            <person name="Mardanov A.V."/>
            <person name="Beletsky A.V."/>
            <person name="Frank Y.A."/>
            <person name="Karnachuk O.V."/>
            <person name="Ravin N.V."/>
        </authorList>
    </citation>
    <scope>NUCLEOTIDE SEQUENCE [LARGE SCALE GENOMIC DNA]</scope>
</reference>
<dbReference type="Pfam" id="PF00497">
    <property type="entry name" value="SBP_bac_3"/>
    <property type="match status" value="1"/>
</dbReference>
<protein>
    <submittedName>
        <fullName evidence="4">ABC transporter, substrate-binding protein (Cluster 3, basic aa/glutamine/opines)</fullName>
    </submittedName>
</protein>
<dbReference type="PANTHER" id="PTHR35936:SF17">
    <property type="entry name" value="ARGININE-BINDING EXTRACELLULAR PROTEIN ARTP"/>
    <property type="match status" value="1"/>
</dbReference>
<gene>
    <name evidence="4" type="ORF">BIP78_0283</name>
</gene>
<evidence type="ECO:0000256" key="1">
    <source>
        <dbReference type="ARBA" id="ARBA00022729"/>
    </source>
</evidence>
<evidence type="ECO:0000259" key="3">
    <source>
        <dbReference type="SMART" id="SM00062"/>
    </source>
</evidence>
<dbReference type="AlphaFoldDB" id="A0A410FSV9"/>
<name>A0A410FSV9_BIPS1</name>
<evidence type="ECO:0000256" key="2">
    <source>
        <dbReference type="SAM" id="SignalP"/>
    </source>
</evidence>
<sequence>MRVAGMAFLVAVLAASCVAVAQPRYIVLSDIAWAPFEWVSEKGDYLGFDLDVMRAVAILGGFEIEIRDTPFDSIIPAIIAGRGDIGASGFTITDERALVVSFSEPYWDSNQAVVVRAGSGLDLEKIVAPGRLLGAQRGTTGAFWIEDEWVPKGVTLVEYETYPEAILDLLAGRIDAVVQDVDPSKMAVVQYKGQIEIAAVVDTGERFGFLVPKGDPKGLLPKIESGVAELKRIGAWDLLIEAYFGPALGAIEAAWEKCISILLVDRDPLRYAQCLVAELSP</sequence>
<dbReference type="Gene3D" id="3.40.190.10">
    <property type="entry name" value="Periplasmic binding protein-like II"/>
    <property type="match status" value="2"/>
</dbReference>
<organism evidence="4 5">
    <name type="scientific">Bipolaricaulis sibiricus</name>
    <dbReference type="NCBI Taxonomy" id="2501609"/>
    <lineage>
        <taxon>Bacteria</taxon>
        <taxon>Candidatus Bipolaricaulota</taxon>
        <taxon>Candidatus Bipolaricaulia</taxon>
        <taxon>Candidatus Bipolaricaulales</taxon>
        <taxon>Candidatus Bipolaricaulaceae</taxon>
        <taxon>Candidatus Bipolaricaulis</taxon>
    </lineage>
</organism>
<dbReference type="PROSITE" id="PS51257">
    <property type="entry name" value="PROKAR_LIPOPROTEIN"/>
    <property type="match status" value="1"/>
</dbReference>
<dbReference type="EMBL" id="CP034928">
    <property type="protein sequence ID" value="QAA76051.1"/>
    <property type="molecule type" value="Genomic_DNA"/>
</dbReference>
<evidence type="ECO:0000313" key="4">
    <source>
        <dbReference type="EMBL" id="QAA76051.1"/>
    </source>
</evidence>
<keyword evidence="1 2" id="KW-0732">Signal</keyword>
<feature type="chain" id="PRO_5019476169" evidence="2">
    <location>
        <begin position="22"/>
        <end position="281"/>
    </location>
</feature>
<accession>A0A410FSV9</accession>
<feature type="domain" description="Solute-binding protein family 3/N-terminal" evidence="3">
    <location>
        <begin position="24"/>
        <end position="247"/>
    </location>
</feature>
<feature type="signal peptide" evidence="2">
    <location>
        <begin position="1"/>
        <end position="21"/>
    </location>
</feature>
<dbReference type="Proteomes" id="UP000287233">
    <property type="component" value="Chromosome"/>
</dbReference>
<dbReference type="KEGG" id="bih:BIP78_0283"/>
<dbReference type="SUPFAM" id="SSF53850">
    <property type="entry name" value="Periplasmic binding protein-like II"/>
    <property type="match status" value="1"/>
</dbReference>
<dbReference type="SMART" id="SM00062">
    <property type="entry name" value="PBPb"/>
    <property type="match status" value="1"/>
</dbReference>
<evidence type="ECO:0000313" key="5">
    <source>
        <dbReference type="Proteomes" id="UP000287233"/>
    </source>
</evidence>
<dbReference type="InterPro" id="IPR001638">
    <property type="entry name" value="Solute-binding_3/MltF_N"/>
</dbReference>
<dbReference type="PANTHER" id="PTHR35936">
    <property type="entry name" value="MEMBRANE-BOUND LYTIC MUREIN TRANSGLYCOSYLASE F"/>
    <property type="match status" value="1"/>
</dbReference>
<proteinExistence type="predicted"/>